<gene>
    <name evidence="9" type="ORF">SAMN05421773_11918</name>
</gene>
<evidence type="ECO:0000256" key="5">
    <source>
        <dbReference type="ARBA" id="ARBA00023163"/>
    </source>
</evidence>
<keyword evidence="2" id="KW-0805">Transcription regulation</keyword>
<dbReference type="Gene3D" id="1.10.1740.10">
    <property type="match status" value="1"/>
</dbReference>
<feature type="domain" description="RNA polymerase sigma factor 70 region 4 type 2" evidence="8">
    <location>
        <begin position="144"/>
        <end position="195"/>
    </location>
</feature>
<evidence type="ECO:0000313" key="10">
    <source>
        <dbReference type="Proteomes" id="UP000199207"/>
    </source>
</evidence>
<reference evidence="9 10" key="1">
    <citation type="submission" date="2016-10" db="EMBL/GenBank/DDBJ databases">
        <authorList>
            <person name="de Groot N.N."/>
        </authorList>
    </citation>
    <scope>NUCLEOTIDE SEQUENCE [LARGE SCALE GENOMIC DNA]</scope>
    <source>
        <strain evidence="9 10">CGMCC 4.5739</strain>
    </source>
</reference>
<sequence length="203" mass="22016">MQHAPSAQPSFRPPAAAARPGPAPVRSAAARAPRPRPPAAERYRGRLLRYVSRLTAGDHHRAEDIVQETMVRAWLAADEFAGTHSRHQEEDHLAAWLHIVARNLAVDARRRDRSVPVGIMPETLHQRSADDGADLAEAVANRVTLARLLARLSPQQRAALTQVHGLGLSQPAAARALGVPAGTVKSRVHYALATLRRELSPSS</sequence>
<dbReference type="GO" id="GO:0006352">
    <property type="term" value="P:DNA-templated transcription initiation"/>
    <property type="evidence" value="ECO:0007669"/>
    <property type="project" value="InterPro"/>
</dbReference>
<evidence type="ECO:0000259" key="7">
    <source>
        <dbReference type="Pfam" id="PF04542"/>
    </source>
</evidence>
<dbReference type="PANTHER" id="PTHR43133">
    <property type="entry name" value="RNA POLYMERASE ECF-TYPE SIGMA FACTO"/>
    <property type="match status" value="1"/>
</dbReference>
<dbReference type="Pfam" id="PF04542">
    <property type="entry name" value="Sigma70_r2"/>
    <property type="match status" value="1"/>
</dbReference>
<feature type="region of interest" description="Disordered" evidence="6">
    <location>
        <begin position="1"/>
        <end position="41"/>
    </location>
</feature>
<comment type="similarity">
    <text evidence="1">Belongs to the sigma-70 factor family. ECF subfamily.</text>
</comment>
<dbReference type="GO" id="GO:0016987">
    <property type="term" value="F:sigma factor activity"/>
    <property type="evidence" value="ECO:0007669"/>
    <property type="project" value="UniProtKB-KW"/>
</dbReference>
<keyword evidence="5" id="KW-0804">Transcription</keyword>
<accession>A0A1I1TGU9</accession>
<dbReference type="GO" id="GO:0003677">
    <property type="term" value="F:DNA binding"/>
    <property type="evidence" value="ECO:0007669"/>
    <property type="project" value="UniProtKB-KW"/>
</dbReference>
<keyword evidence="10" id="KW-1185">Reference proteome</keyword>
<protein>
    <submittedName>
        <fullName evidence="9">RNA polymerase sigma-70 factor, ECF subfamily</fullName>
    </submittedName>
</protein>
<evidence type="ECO:0000256" key="4">
    <source>
        <dbReference type="ARBA" id="ARBA00023125"/>
    </source>
</evidence>
<keyword evidence="3" id="KW-0731">Sigma factor</keyword>
<feature type="compositionally biased region" description="Low complexity" evidence="6">
    <location>
        <begin position="1"/>
        <end position="32"/>
    </location>
</feature>
<dbReference type="Gene3D" id="1.10.10.10">
    <property type="entry name" value="Winged helix-like DNA-binding domain superfamily/Winged helix DNA-binding domain"/>
    <property type="match status" value="1"/>
</dbReference>
<dbReference type="InterPro" id="IPR039425">
    <property type="entry name" value="RNA_pol_sigma-70-like"/>
</dbReference>
<organism evidence="9 10">
    <name type="scientific">Streptomyces aidingensis</name>
    <dbReference type="NCBI Taxonomy" id="910347"/>
    <lineage>
        <taxon>Bacteria</taxon>
        <taxon>Bacillati</taxon>
        <taxon>Actinomycetota</taxon>
        <taxon>Actinomycetes</taxon>
        <taxon>Kitasatosporales</taxon>
        <taxon>Streptomycetaceae</taxon>
        <taxon>Streptomyces</taxon>
    </lineage>
</organism>
<dbReference type="InterPro" id="IPR036388">
    <property type="entry name" value="WH-like_DNA-bd_sf"/>
</dbReference>
<dbReference type="Proteomes" id="UP000199207">
    <property type="component" value="Unassembled WGS sequence"/>
</dbReference>
<dbReference type="EMBL" id="FOLM01000019">
    <property type="protein sequence ID" value="SFD55643.1"/>
    <property type="molecule type" value="Genomic_DNA"/>
</dbReference>
<evidence type="ECO:0000256" key="6">
    <source>
        <dbReference type="SAM" id="MobiDB-lite"/>
    </source>
</evidence>
<dbReference type="InterPro" id="IPR014284">
    <property type="entry name" value="RNA_pol_sigma-70_dom"/>
</dbReference>
<feature type="domain" description="RNA polymerase sigma-70 region 2" evidence="7">
    <location>
        <begin position="41"/>
        <end position="113"/>
    </location>
</feature>
<dbReference type="CDD" id="cd06171">
    <property type="entry name" value="Sigma70_r4"/>
    <property type="match status" value="1"/>
</dbReference>
<name>A0A1I1TGU9_9ACTN</name>
<dbReference type="OrthoDB" id="9811152at2"/>
<proteinExistence type="inferred from homology"/>
<evidence type="ECO:0000256" key="1">
    <source>
        <dbReference type="ARBA" id="ARBA00010641"/>
    </source>
</evidence>
<dbReference type="InterPro" id="IPR007627">
    <property type="entry name" value="RNA_pol_sigma70_r2"/>
</dbReference>
<dbReference type="STRING" id="910347.SAMN05421773_11918"/>
<dbReference type="InterPro" id="IPR013249">
    <property type="entry name" value="RNA_pol_sigma70_r4_t2"/>
</dbReference>
<dbReference type="SUPFAM" id="SSF88946">
    <property type="entry name" value="Sigma2 domain of RNA polymerase sigma factors"/>
    <property type="match status" value="1"/>
</dbReference>
<dbReference type="InterPro" id="IPR013324">
    <property type="entry name" value="RNA_pol_sigma_r3/r4-like"/>
</dbReference>
<evidence type="ECO:0000313" key="9">
    <source>
        <dbReference type="EMBL" id="SFD55643.1"/>
    </source>
</evidence>
<dbReference type="SUPFAM" id="SSF88659">
    <property type="entry name" value="Sigma3 and sigma4 domains of RNA polymerase sigma factors"/>
    <property type="match status" value="1"/>
</dbReference>
<evidence type="ECO:0000259" key="8">
    <source>
        <dbReference type="Pfam" id="PF08281"/>
    </source>
</evidence>
<keyword evidence="4" id="KW-0238">DNA-binding</keyword>
<dbReference type="NCBIfam" id="TIGR02937">
    <property type="entry name" value="sigma70-ECF"/>
    <property type="match status" value="1"/>
</dbReference>
<dbReference type="InterPro" id="IPR013325">
    <property type="entry name" value="RNA_pol_sigma_r2"/>
</dbReference>
<evidence type="ECO:0000256" key="2">
    <source>
        <dbReference type="ARBA" id="ARBA00023015"/>
    </source>
</evidence>
<dbReference type="AlphaFoldDB" id="A0A1I1TGU9"/>
<dbReference type="PANTHER" id="PTHR43133:SF52">
    <property type="entry name" value="ECF RNA POLYMERASE SIGMA FACTOR SIGL"/>
    <property type="match status" value="1"/>
</dbReference>
<evidence type="ECO:0000256" key="3">
    <source>
        <dbReference type="ARBA" id="ARBA00023082"/>
    </source>
</evidence>
<dbReference type="Pfam" id="PF08281">
    <property type="entry name" value="Sigma70_r4_2"/>
    <property type="match status" value="1"/>
</dbReference>